<feature type="coiled-coil region" evidence="1">
    <location>
        <begin position="500"/>
        <end position="527"/>
    </location>
</feature>
<dbReference type="SUPFAM" id="SSF52540">
    <property type="entry name" value="P-loop containing nucleoside triphosphate hydrolases"/>
    <property type="match status" value="1"/>
</dbReference>
<keyword evidence="6" id="KW-1185">Reference proteome</keyword>
<dbReference type="InterPro" id="IPR027417">
    <property type="entry name" value="P-loop_NTPase"/>
</dbReference>
<dbReference type="EMBL" id="CP126663">
    <property type="protein sequence ID" value="WKA07438.1"/>
    <property type="molecule type" value="Genomic_DNA"/>
</dbReference>
<keyword evidence="1" id="KW-0175">Coiled coil</keyword>
<organism evidence="5 6">
    <name type="scientific">Vitis vinifera</name>
    <name type="common">Grape</name>
    <dbReference type="NCBI Taxonomy" id="29760"/>
    <lineage>
        <taxon>Eukaryota</taxon>
        <taxon>Viridiplantae</taxon>
        <taxon>Streptophyta</taxon>
        <taxon>Embryophyta</taxon>
        <taxon>Tracheophyta</taxon>
        <taxon>Spermatophyta</taxon>
        <taxon>Magnoliopsida</taxon>
        <taxon>eudicotyledons</taxon>
        <taxon>Gunneridae</taxon>
        <taxon>Pentapetalae</taxon>
        <taxon>rosids</taxon>
        <taxon>Vitales</taxon>
        <taxon>Vitaceae</taxon>
        <taxon>Viteae</taxon>
        <taxon>Vitis</taxon>
    </lineage>
</organism>
<dbReference type="PANTHER" id="PTHR10887:SF522">
    <property type="entry name" value="P-LOOP CONTAINING NUCLEOSIDE TRIPHOSPHATE HYDROLASES SUPERFAMILY PROTEIN"/>
    <property type="match status" value="1"/>
</dbReference>
<reference evidence="5 6" key="1">
    <citation type="journal article" date="2023" name="Hortic Res">
        <title>The complete reference genome for grapevine (Vitis vinifera L.) genetics and breeding.</title>
        <authorList>
            <person name="Shi X."/>
            <person name="Cao S."/>
            <person name="Wang X."/>
            <person name="Huang S."/>
            <person name="Wang Y."/>
            <person name="Liu Z."/>
            <person name="Liu W."/>
            <person name="Leng X."/>
            <person name="Peng Y."/>
            <person name="Wang N."/>
            <person name="Wang Y."/>
            <person name="Ma Z."/>
            <person name="Xu X."/>
            <person name="Zhang F."/>
            <person name="Xue H."/>
            <person name="Zhong H."/>
            <person name="Wang Y."/>
            <person name="Zhang K."/>
            <person name="Velt A."/>
            <person name="Avia K."/>
            <person name="Holtgrawe D."/>
            <person name="Grimplet J."/>
            <person name="Matus J.T."/>
            <person name="Ware D."/>
            <person name="Wu X."/>
            <person name="Wang H."/>
            <person name="Liu C."/>
            <person name="Fang Y."/>
            <person name="Rustenholz C."/>
            <person name="Cheng Z."/>
            <person name="Xiao H."/>
            <person name="Zhou Y."/>
        </authorList>
    </citation>
    <scope>NUCLEOTIDE SEQUENCE [LARGE SCALE GENOMIC DNA]</scope>
    <source>
        <strain evidence="6">cv. Pinot noir / PN40024</strain>
        <tissue evidence="5">Leaf</tissue>
    </source>
</reference>
<dbReference type="Proteomes" id="UP001227230">
    <property type="component" value="Chromosome 16"/>
</dbReference>
<dbReference type="CDD" id="cd18808">
    <property type="entry name" value="SF1_C_Upf1"/>
    <property type="match status" value="1"/>
</dbReference>
<dbReference type="InterPro" id="IPR041679">
    <property type="entry name" value="DNA2/NAM7-like_C"/>
</dbReference>
<dbReference type="PANTHER" id="PTHR10887">
    <property type="entry name" value="DNA2/NAM7 HELICASE FAMILY"/>
    <property type="match status" value="1"/>
</dbReference>
<evidence type="ECO:0000256" key="1">
    <source>
        <dbReference type="SAM" id="Coils"/>
    </source>
</evidence>
<evidence type="ECO:0000313" key="6">
    <source>
        <dbReference type="Proteomes" id="UP001227230"/>
    </source>
</evidence>
<sequence>MEKQYGRKPKSTGLIDHVFSWSLNDVQNQALYKDKVSPIPDKFSSRRHYMGSFIVSLIEETRADLSSSIRTACEASESESESSTWEPTSVDTAARELMSIEKSSQFKLPRYFLYDVSLKSVEGNGNNAEVYEPQAGDIIALTDKIPYYIESESCYNIALVTGSYGKTSDKLQIQSPKPMMHEQIMSDNKKRRTIYAVYLINITTNNCIWEALHRSPHGGNIRIIDKVLQTDSSAGRGCALCSSGSEAFKSVTDLEDRIRSFGLNLSQEEAVLSCISAAMCHHENSVKLIKGPPGTGKTKTVASLLFAVLKMKCRTLACAPTNTAVLLATERLLSFVKGSLENGTYGMGDIVLFGSTRGMQIDDCDDELHDIFLDSRANILARCFAQGSGWKHSLESMITLLQNLEGNYNLCLGNREDEGNEEQGKQGKLGKGIFIDEKEEIDKKNFQSLKFSGGECDDFFISQDFVERFDLVHGQLKVYTVNLYTHLPTSMIPLDVMKNMVRALNLLKNLSDLLHSIEEDLDKFEDKGKRIRRLPDLQRRTEVCLQTLRSLGKMFSVPTLANEYKIKSLCLKNAVLIFCTVSSSSKLLHIKDMKGIELLVIDEAAQLKECESTIPLQISGIRHAVLVGDEMQLPALVKSKELENTKFERSLFERLVSLRHYKHLLDVQYRMHPSISLFPNNEFYEGDIINAPKVKEAIYSRRFLHGNMYGPFSFINVASTVPELEEFNVRHSSKNMVEVAVVSQIIASLFEETKARKEKVSVGIISPYKAQVHEIQKKLGKAYSTDAESQFSIKVSTVDGFQGDEEDVIIISTVRCNSGGHIGFVKNYRRANVSLTRARHCLWITGNAKTLEDSHSVWEKVVQHAKGQRCFYNAYEDTNLAKALIVCFLERYHLDGVHYMASQLFRNTRWKVFFDDKFWESMAKIMNTAVHKEVLSLLEKLSSGWRPKVRNPYAINGTHLMQYIIKRQFHLLWAVDIVEENSCYIQVLKVYNIVPSHETTGVTRDLCASFEKFTIDHINRCKYTSGQGEAPMIWQMPSKGLYRGFH</sequence>
<feature type="domain" description="DNA2/NAM7 helicase helicase" evidence="2">
    <location>
        <begin position="263"/>
        <end position="640"/>
    </location>
</feature>
<evidence type="ECO:0008006" key="7">
    <source>
        <dbReference type="Google" id="ProtNLM"/>
    </source>
</evidence>
<dbReference type="InterPro" id="IPR041677">
    <property type="entry name" value="DNA2/NAM7_AAA_11"/>
</dbReference>
<name>A0ABY9DK53_VITVI</name>
<gene>
    <name evidence="5" type="ORF">VitviT2T_025265</name>
</gene>
<protein>
    <recommendedName>
        <fullName evidence="7">Helicase MAGATAMA 3</fullName>
    </recommendedName>
</protein>
<dbReference type="InterPro" id="IPR047187">
    <property type="entry name" value="SF1_C_Upf1"/>
</dbReference>
<dbReference type="Pfam" id="PF20073">
    <property type="entry name" value="DUF6469"/>
    <property type="match status" value="1"/>
</dbReference>
<evidence type="ECO:0000313" key="5">
    <source>
        <dbReference type="EMBL" id="WKA07438.1"/>
    </source>
</evidence>
<evidence type="ECO:0000259" key="3">
    <source>
        <dbReference type="Pfam" id="PF13087"/>
    </source>
</evidence>
<dbReference type="Pfam" id="PF13086">
    <property type="entry name" value="AAA_11"/>
    <property type="match status" value="1"/>
</dbReference>
<accession>A0ABY9DK53</accession>
<dbReference type="Pfam" id="PF13087">
    <property type="entry name" value="AAA_12"/>
    <property type="match status" value="1"/>
</dbReference>
<dbReference type="Gene3D" id="3.40.50.300">
    <property type="entry name" value="P-loop containing nucleotide triphosphate hydrolases"/>
    <property type="match status" value="2"/>
</dbReference>
<feature type="domain" description="DUF6469" evidence="4">
    <location>
        <begin position="113"/>
        <end position="214"/>
    </location>
</feature>
<dbReference type="InterPro" id="IPR045529">
    <property type="entry name" value="DUF6469"/>
</dbReference>
<feature type="domain" description="DNA2/NAM7 helicase-like C-terminal" evidence="3">
    <location>
        <begin position="648"/>
        <end position="849"/>
    </location>
</feature>
<proteinExistence type="predicted"/>
<dbReference type="InterPro" id="IPR045055">
    <property type="entry name" value="DNA2/NAM7-like"/>
</dbReference>
<evidence type="ECO:0000259" key="2">
    <source>
        <dbReference type="Pfam" id="PF13086"/>
    </source>
</evidence>
<evidence type="ECO:0000259" key="4">
    <source>
        <dbReference type="Pfam" id="PF20073"/>
    </source>
</evidence>